<dbReference type="PANTHER" id="PTHR24220">
    <property type="entry name" value="IMPORT ATP-BINDING PROTEIN"/>
    <property type="match status" value="1"/>
</dbReference>
<dbReference type="CDD" id="cd03255">
    <property type="entry name" value="ABC_MJ0796_LolCDE_FtsE"/>
    <property type="match status" value="1"/>
</dbReference>
<evidence type="ECO:0000256" key="3">
    <source>
        <dbReference type="ARBA" id="ARBA00022840"/>
    </source>
</evidence>
<evidence type="ECO:0000256" key="2">
    <source>
        <dbReference type="ARBA" id="ARBA00022741"/>
    </source>
</evidence>
<dbReference type="GO" id="GO:0022857">
    <property type="term" value="F:transmembrane transporter activity"/>
    <property type="evidence" value="ECO:0007669"/>
    <property type="project" value="TreeGrafter"/>
</dbReference>
<reference evidence="5 6" key="1">
    <citation type="journal article" date="2016" name="Nat. Commun.">
        <title>Thousands of microbial genomes shed light on interconnected biogeochemical processes in an aquifer system.</title>
        <authorList>
            <person name="Anantharaman K."/>
            <person name="Brown C.T."/>
            <person name="Hug L.A."/>
            <person name="Sharon I."/>
            <person name="Castelle C.J."/>
            <person name="Probst A.J."/>
            <person name="Thomas B.C."/>
            <person name="Singh A."/>
            <person name="Wilkins M.J."/>
            <person name="Karaoz U."/>
            <person name="Brodie E.L."/>
            <person name="Williams K.H."/>
            <person name="Hubbard S.S."/>
            <person name="Banfield J.F."/>
        </authorList>
    </citation>
    <scope>NUCLEOTIDE SEQUENCE [LARGE SCALE GENOMIC DNA]</scope>
</reference>
<dbReference type="InterPro" id="IPR017911">
    <property type="entry name" value="MacB-like_ATP-bd"/>
</dbReference>
<dbReference type="Proteomes" id="UP000177579">
    <property type="component" value="Unassembled WGS sequence"/>
</dbReference>
<dbReference type="PROSITE" id="PS00211">
    <property type="entry name" value="ABC_TRANSPORTER_1"/>
    <property type="match status" value="1"/>
</dbReference>
<evidence type="ECO:0000259" key="4">
    <source>
        <dbReference type="PROSITE" id="PS50893"/>
    </source>
</evidence>
<dbReference type="GO" id="GO:0005886">
    <property type="term" value="C:plasma membrane"/>
    <property type="evidence" value="ECO:0007669"/>
    <property type="project" value="TreeGrafter"/>
</dbReference>
<dbReference type="InterPro" id="IPR003593">
    <property type="entry name" value="AAA+_ATPase"/>
</dbReference>
<dbReference type="InterPro" id="IPR003439">
    <property type="entry name" value="ABC_transporter-like_ATP-bd"/>
</dbReference>
<keyword evidence="1" id="KW-0813">Transport</keyword>
<evidence type="ECO:0000313" key="6">
    <source>
        <dbReference type="Proteomes" id="UP000177579"/>
    </source>
</evidence>
<dbReference type="InterPro" id="IPR015854">
    <property type="entry name" value="ABC_transpr_LolD-like"/>
</dbReference>
<dbReference type="PROSITE" id="PS50893">
    <property type="entry name" value="ABC_TRANSPORTER_2"/>
    <property type="match status" value="1"/>
</dbReference>
<keyword evidence="3" id="KW-0067">ATP-binding</keyword>
<dbReference type="Gene3D" id="3.40.50.300">
    <property type="entry name" value="P-loop containing nucleotide triphosphate hydrolases"/>
    <property type="match status" value="1"/>
</dbReference>
<evidence type="ECO:0000256" key="1">
    <source>
        <dbReference type="ARBA" id="ARBA00022448"/>
    </source>
</evidence>
<dbReference type="PANTHER" id="PTHR24220:SF86">
    <property type="entry name" value="ABC TRANSPORTER ABCH.1"/>
    <property type="match status" value="1"/>
</dbReference>
<dbReference type="GO" id="GO:0005524">
    <property type="term" value="F:ATP binding"/>
    <property type="evidence" value="ECO:0007669"/>
    <property type="project" value="UniProtKB-KW"/>
</dbReference>
<dbReference type="InterPro" id="IPR017871">
    <property type="entry name" value="ABC_transporter-like_CS"/>
</dbReference>
<dbReference type="AlphaFoldDB" id="A0A1F5TNW8"/>
<dbReference type="Pfam" id="PF00005">
    <property type="entry name" value="ABC_tran"/>
    <property type="match status" value="1"/>
</dbReference>
<organism evidence="5 6">
    <name type="scientific">Candidatus Falkowbacteria bacterium RIFOXYD2_FULL_34_120</name>
    <dbReference type="NCBI Taxonomy" id="1798007"/>
    <lineage>
        <taxon>Bacteria</taxon>
        <taxon>Candidatus Falkowiibacteriota</taxon>
    </lineage>
</organism>
<sequence>MAEPIIKLKDLEITYNLGKVNEFKATRGVTMDIYPGEFVAFFGPSGCGKSTIFYSILGILAPSAGQLFVKGENPYSFSPEEMVRFQTSVIGIIYQAFFLIPSLSVIDNVALPQIFQGVPVKKRRAWAKELLKRFDMEEHAEKYPENLSGGQSQRVSVSRSMVNNPNILLADEPTGNLDSVSTKQVMDALETINMVDKKTVIIITHNAAQLSYAHRVFYMKDGKLERIVPNPEKKQIAKIDKQKILVTEMDKLSKLFPYSSPTELKVKSVVNYLTQDLDFDQLSKLENLTQLMIERKISKDEFSKLLSRDLKQGGVGISGGVAETMANKVLKILEQSEDTRRFRRRFERNNFFAREDFLIEKLTGYVEKEYSGEFTLSQKIILKKLVYKRISGLFNKEEFEEKLQKTQENGGLSLDQNMARKLTLHFEKIIAQGSESKGHGH</sequence>
<keyword evidence="2" id="KW-0547">Nucleotide-binding</keyword>
<dbReference type="SUPFAM" id="SSF52540">
    <property type="entry name" value="P-loop containing nucleoside triphosphate hydrolases"/>
    <property type="match status" value="1"/>
</dbReference>
<name>A0A1F5TNW8_9BACT</name>
<dbReference type="GO" id="GO:0016887">
    <property type="term" value="F:ATP hydrolysis activity"/>
    <property type="evidence" value="ECO:0007669"/>
    <property type="project" value="InterPro"/>
</dbReference>
<feature type="domain" description="ABC transporter" evidence="4">
    <location>
        <begin position="6"/>
        <end position="246"/>
    </location>
</feature>
<dbReference type="SMART" id="SM00382">
    <property type="entry name" value="AAA"/>
    <property type="match status" value="1"/>
</dbReference>
<comment type="caution">
    <text evidence="5">The sequence shown here is derived from an EMBL/GenBank/DDBJ whole genome shotgun (WGS) entry which is preliminary data.</text>
</comment>
<proteinExistence type="predicted"/>
<gene>
    <name evidence="5" type="ORF">A2531_05635</name>
</gene>
<evidence type="ECO:0000313" key="5">
    <source>
        <dbReference type="EMBL" id="OGF40695.1"/>
    </source>
</evidence>
<accession>A0A1F5TNW8</accession>
<dbReference type="EMBL" id="MFGO01000023">
    <property type="protein sequence ID" value="OGF40695.1"/>
    <property type="molecule type" value="Genomic_DNA"/>
</dbReference>
<dbReference type="InterPro" id="IPR027417">
    <property type="entry name" value="P-loop_NTPase"/>
</dbReference>
<protein>
    <recommendedName>
        <fullName evidence="4">ABC transporter domain-containing protein</fullName>
    </recommendedName>
</protein>